<name>A0A0V0HP87_SOLCH</name>
<organism evidence="1">
    <name type="scientific">Solanum chacoense</name>
    <name type="common">Chaco potato</name>
    <dbReference type="NCBI Taxonomy" id="4108"/>
    <lineage>
        <taxon>Eukaryota</taxon>
        <taxon>Viridiplantae</taxon>
        <taxon>Streptophyta</taxon>
        <taxon>Embryophyta</taxon>
        <taxon>Tracheophyta</taxon>
        <taxon>Spermatophyta</taxon>
        <taxon>Magnoliopsida</taxon>
        <taxon>eudicotyledons</taxon>
        <taxon>Gunneridae</taxon>
        <taxon>Pentapetalae</taxon>
        <taxon>asterids</taxon>
        <taxon>lamiids</taxon>
        <taxon>Solanales</taxon>
        <taxon>Solanaceae</taxon>
        <taxon>Solanoideae</taxon>
        <taxon>Solaneae</taxon>
        <taxon>Solanum</taxon>
    </lineage>
</organism>
<sequence length="82" mass="9330">MPLIRIGNLVIDFNHSISFQQREASKVPAAKASIFEPLSCRVLLVDRSVSMNYTISKLIDYDVLHIKLMNKNVKAYKAATHR</sequence>
<proteinExistence type="predicted"/>
<protein>
    <submittedName>
        <fullName evidence="1">Putative ovule protein</fullName>
    </submittedName>
</protein>
<evidence type="ECO:0000313" key="1">
    <source>
        <dbReference type="EMBL" id="JAP22268.1"/>
    </source>
</evidence>
<dbReference type="EMBL" id="GEDG01016756">
    <property type="protein sequence ID" value="JAP22268.1"/>
    <property type="molecule type" value="Transcribed_RNA"/>
</dbReference>
<accession>A0A0V0HP87</accession>
<reference evidence="1" key="1">
    <citation type="submission" date="2015-12" db="EMBL/GenBank/DDBJ databases">
        <title>Gene expression during late stages of embryo sac development: a critical building block for successful pollen-pistil interactions.</title>
        <authorList>
            <person name="Liu Y."/>
            <person name="Joly V."/>
            <person name="Sabar M."/>
            <person name="Matton D.P."/>
        </authorList>
    </citation>
    <scope>NUCLEOTIDE SEQUENCE</scope>
</reference>
<dbReference type="AlphaFoldDB" id="A0A0V0HP87"/>